<evidence type="ECO:0000313" key="2">
    <source>
        <dbReference type="Proteomes" id="UP000278332"/>
    </source>
</evidence>
<reference evidence="1 2" key="1">
    <citation type="submission" date="2018-08" db="EMBL/GenBank/DDBJ databases">
        <title>Recombination of ecologically and evolutionarily significant loci maintains genetic cohesion in the Pseudomonas syringae species complex.</title>
        <authorList>
            <person name="Dillon M."/>
            <person name="Thakur S."/>
            <person name="Almeida R.N.D."/>
            <person name="Weir B.S."/>
            <person name="Guttman D.S."/>
        </authorList>
    </citation>
    <scope>NUCLEOTIDE SEQUENCE [LARGE SCALE GENOMIC DNA]</scope>
    <source>
        <strain evidence="1 2">ICMP 6917</strain>
    </source>
</reference>
<organism evidence="1 2">
    <name type="scientific">Pseudomonas cichorii</name>
    <dbReference type="NCBI Taxonomy" id="36746"/>
    <lineage>
        <taxon>Bacteria</taxon>
        <taxon>Pseudomonadati</taxon>
        <taxon>Pseudomonadota</taxon>
        <taxon>Gammaproteobacteria</taxon>
        <taxon>Pseudomonadales</taxon>
        <taxon>Pseudomonadaceae</taxon>
        <taxon>Pseudomonas</taxon>
    </lineage>
</organism>
<gene>
    <name evidence="1" type="ORF">ALP84_03104</name>
</gene>
<sequence>MASQTFNALIAGSNIVSFSSNISRQAREDIADMLLYAEFFATQSYRPSEFWTSWLNYYRSSLVRSGCKLKSQIVKEPMVITNAEELDRISFNITGSVRVGNLLELTRRSFKAARLNQYAQHFFQYGSGSGAVGNFQVVPCEEIAGEVHLMLCGLNANATVTSDRRGGDSWTKREMVVRLGGGVYGFTSAAFAPQRERIRARLKEVGNFNIRQINI</sequence>
<dbReference type="EMBL" id="RBRY01000031">
    <property type="protein sequence ID" value="RMR61692.1"/>
    <property type="molecule type" value="Genomic_DNA"/>
</dbReference>
<evidence type="ECO:0000313" key="1">
    <source>
        <dbReference type="EMBL" id="RMR61692.1"/>
    </source>
</evidence>
<proteinExistence type="predicted"/>
<accession>A0A3M4WEJ4</accession>
<protein>
    <submittedName>
        <fullName evidence="1">Uncharacterized protein</fullName>
    </submittedName>
</protein>
<dbReference type="AlphaFoldDB" id="A0A3M4WEJ4"/>
<name>A0A3M4WEJ4_PSECI</name>
<dbReference type="Proteomes" id="UP000278332">
    <property type="component" value="Unassembled WGS sequence"/>
</dbReference>
<comment type="caution">
    <text evidence="1">The sequence shown here is derived from an EMBL/GenBank/DDBJ whole genome shotgun (WGS) entry which is preliminary data.</text>
</comment>
<dbReference type="RefSeq" id="WP_122320487.1">
    <property type="nucleotide sequence ID" value="NZ_BLVV01000020.1"/>
</dbReference>